<comment type="caution">
    <text evidence="2">The sequence shown here is derived from an EMBL/GenBank/DDBJ whole genome shotgun (WGS) entry which is preliminary data.</text>
</comment>
<keyword evidence="1" id="KW-0732">Signal</keyword>
<accession>A0A7W7AMJ1</accession>
<dbReference type="Proteomes" id="UP000574769">
    <property type="component" value="Unassembled WGS sequence"/>
</dbReference>
<keyword evidence="3" id="KW-1185">Reference proteome</keyword>
<gene>
    <name evidence="2" type="ORF">GGQ96_003983</name>
</gene>
<dbReference type="PROSITE" id="PS51257">
    <property type="entry name" value="PROKAR_LIPOPROTEIN"/>
    <property type="match status" value="1"/>
</dbReference>
<reference evidence="2 3" key="1">
    <citation type="submission" date="2020-08" db="EMBL/GenBank/DDBJ databases">
        <title>Genomic Encyclopedia of Type Strains, Phase IV (KMG-IV): sequencing the most valuable type-strain genomes for metagenomic binning, comparative biology and taxonomic classification.</title>
        <authorList>
            <person name="Goeker M."/>
        </authorList>
    </citation>
    <scope>NUCLEOTIDE SEQUENCE [LARGE SCALE GENOMIC DNA]</scope>
    <source>
        <strain evidence="2 3">DSM 15867</strain>
    </source>
</reference>
<evidence type="ECO:0000313" key="2">
    <source>
        <dbReference type="EMBL" id="MBB4619823.1"/>
    </source>
</evidence>
<dbReference type="AlphaFoldDB" id="A0A7W7AMJ1"/>
<evidence type="ECO:0000256" key="1">
    <source>
        <dbReference type="SAM" id="SignalP"/>
    </source>
</evidence>
<dbReference type="InterPro" id="IPR024572">
    <property type="entry name" value="RcnB"/>
</dbReference>
<dbReference type="EMBL" id="JACHNY010000016">
    <property type="protein sequence ID" value="MBB4619823.1"/>
    <property type="molecule type" value="Genomic_DNA"/>
</dbReference>
<proteinExistence type="predicted"/>
<dbReference type="Gene3D" id="3.10.450.160">
    <property type="entry name" value="inner membrane protein cigr"/>
    <property type="match status" value="1"/>
</dbReference>
<sequence>MRINHGISIVGALALTACTVSLGAMPAAAQDRHGHAVRRTTIVGPEGGRITTRGAVRWDRDNPNWWHGHPGFAGYHGPRPGYYYAPHHGYYAVPRPYWGRTWVVGATVPASMRVYVVSNPAFYGLTVAPAGYRWIYVNNNITLINRSGVIVRSVPRVW</sequence>
<feature type="signal peptide" evidence="1">
    <location>
        <begin position="1"/>
        <end position="29"/>
    </location>
</feature>
<dbReference type="Pfam" id="PF11776">
    <property type="entry name" value="RcnB"/>
    <property type="match status" value="1"/>
</dbReference>
<protein>
    <submittedName>
        <fullName evidence="2">Ni/Co efflux regulator RcnB</fullName>
    </submittedName>
</protein>
<name>A0A7W7AMJ1_9SPHN</name>
<feature type="chain" id="PRO_5031540849" evidence="1">
    <location>
        <begin position="30"/>
        <end position="158"/>
    </location>
</feature>
<dbReference type="RefSeq" id="WP_093068035.1">
    <property type="nucleotide sequence ID" value="NZ_JACHNY010000016.1"/>
</dbReference>
<organism evidence="2 3">
    <name type="scientific">Sphingomonas abaci</name>
    <dbReference type="NCBI Taxonomy" id="237611"/>
    <lineage>
        <taxon>Bacteria</taxon>
        <taxon>Pseudomonadati</taxon>
        <taxon>Pseudomonadota</taxon>
        <taxon>Alphaproteobacteria</taxon>
        <taxon>Sphingomonadales</taxon>
        <taxon>Sphingomonadaceae</taxon>
        <taxon>Sphingomonas</taxon>
    </lineage>
</organism>
<evidence type="ECO:0000313" key="3">
    <source>
        <dbReference type="Proteomes" id="UP000574769"/>
    </source>
</evidence>